<feature type="compositionally biased region" description="Basic and acidic residues" evidence="1">
    <location>
        <begin position="1"/>
        <end position="11"/>
    </location>
</feature>
<feature type="region of interest" description="Disordered" evidence="1">
    <location>
        <begin position="1"/>
        <end position="20"/>
    </location>
</feature>
<name>A0ABR1ZLR1_9ROSI</name>
<gene>
    <name evidence="2" type="ORF">V6N12_066268</name>
</gene>
<sequence length="75" mass="8573">MGRSEFRRGKFDSPSGSSEHRGWLVQVSVARVKSFSSFARREREKRQCEVGNGGSYPLFSTDPLGSWVMWFDPPM</sequence>
<dbReference type="Proteomes" id="UP001472677">
    <property type="component" value="Unassembled WGS sequence"/>
</dbReference>
<evidence type="ECO:0000313" key="3">
    <source>
        <dbReference type="Proteomes" id="UP001472677"/>
    </source>
</evidence>
<dbReference type="EMBL" id="JBBPBM010001906">
    <property type="protein sequence ID" value="KAK8481274.1"/>
    <property type="molecule type" value="Genomic_DNA"/>
</dbReference>
<protein>
    <submittedName>
        <fullName evidence="2">Uncharacterized protein</fullName>
    </submittedName>
</protein>
<comment type="caution">
    <text evidence="2">The sequence shown here is derived from an EMBL/GenBank/DDBJ whole genome shotgun (WGS) entry which is preliminary data.</text>
</comment>
<keyword evidence="3" id="KW-1185">Reference proteome</keyword>
<evidence type="ECO:0000313" key="2">
    <source>
        <dbReference type="EMBL" id="KAK8481274.1"/>
    </source>
</evidence>
<accession>A0ABR1ZLR1</accession>
<reference evidence="2 3" key="1">
    <citation type="journal article" date="2024" name="G3 (Bethesda)">
        <title>Genome assembly of Hibiscus sabdariffa L. provides insights into metabolisms of medicinal natural products.</title>
        <authorList>
            <person name="Kim T."/>
        </authorList>
    </citation>
    <scope>NUCLEOTIDE SEQUENCE [LARGE SCALE GENOMIC DNA]</scope>
    <source>
        <strain evidence="2">TK-2024</strain>
        <tissue evidence="2">Old leaves</tissue>
    </source>
</reference>
<organism evidence="2 3">
    <name type="scientific">Hibiscus sabdariffa</name>
    <name type="common">roselle</name>
    <dbReference type="NCBI Taxonomy" id="183260"/>
    <lineage>
        <taxon>Eukaryota</taxon>
        <taxon>Viridiplantae</taxon>
        <taxon>Streptophyta</taxon>
        <taxon>Embryophyta</taxon>
        <taxon>Tracheophyta</taxon>
        <taxon>Spermatophyta</taxon>
        <taxon>Magnoliopsida</taxon>
        <taxon>eudicotyledons</taxon>
        <taxon>Gunneridae</taxon>
        <taxon>Pentapetalae</taxon>
        <taxon>rosids</taxon>
        <taxon>malvids</taxon>
        <taxon>Malvales</taxon>
        <taxon>Malvaceae</taxon>
        <taxon>Malvoideae</taxon>
        <taxon>Hibiscus</taxon>
    </lineage>
</organism>
<evidence type="ECO:0000256" key="1">
    <source>
        <dbReference type="SAM" id="MobiDB-lite"/>
    </source>
</evidence>
<proteinExistence type="predicted"/>